<dbReference type="Proteomes" id="UP001319921">
    <property type="component" value="Chromosome"/>
</dbReference>
<keyword evidence="4" id="KW-1185">Reference proteome</keyword>
<proteinExistence type="predicted"/>
<feature type="transmembrane region" description="Helical" evidence="1">
    <location>
        <begin position="6"/>
        <end position="26"/>
    </location>
</feature>
<dbReference type="GeneID" id="68867003"/>
<evidence type="ECO:0000259" key="2">
    <source>
        <dbReference type="Pfam" id="PF14321"/>
    </source>
</evidence>
<gene>
    <name evidence="3" type="ORF">SACC_22760</name>
</gene>
<organism evidence="3 4">
    <name type="scientific">Saccharolobus caldissimus</name>
    <dbReference type="NCBI Taxonomy" id="1702097"/>
    <lineage>
        <taxon>Archaea</taxon>
        <taxon>Thermoproteota</taxon>
        <taxon>Thermoprotei</taxon>
        <taxon>Sulfolobales</taxon>
        <taxon>Sulfolobaceae</taxon>
        <taxon>Saccharolobus</taxon>
    </lineage>
</organism>
<evidence type="ECO:0000313" key="4">
    <source>
        <dbReference type="Proteomes" id="UP001319921"/>
    </source>
</evidence>
<dbReference type="InterPro" id="IPR025491">
    <property type="entry name" value="DUF4382"/>
</dbReference>
<feature type="domain" description="DUF4382" evidence="2">
    <location>
        <begin position="28"/>
        <end position="144"/>
    </location>
</feature>
<keyword evidence="1" id="KW-1133">Transmembrane helix</keyword>
<dbReference type="KEGG" id="scas:SACC_22760"/>
<dbReference type="AlphaFoldDB" id="A0AAQ4CTX8"/>
<protein>
    <recommendedName>
        <fullName evidence="2">DUF4382 domain-containing protein</fullName>
    </recommendedName>
</protein>
<name>A0AAQ4CTX8_9CREN</name>
<dbReference type="RefSeq" id="WP_229569587.1">
    <property type="nucleotide sequence ID" value="NZ_AP025226.1"/>
</dbReference>
<keyword evidence="1" id="KW-0472">Membrane</keyword>
<sequence length="164" mass="17829">MNKLIVIGVVLILIIVGGVYYGYYYFSTGNLNIYIQDPPGNLQNLKIYLTISSIMIHKINGSWITISNKSITVLLTSNITFITSARIPAGEYNEVFLEISSAQVVMGNLNISAKIPSGVFKIHIINGMYLKGGSSESLLISFPHVTFANGEIIISPSVTAKVIS</sequence>
<evidence type="ECO:0000313" key="3">
    <source>
        <dbReference type="EMBL" id="BDB99259.1"/>
    </source>
</evidence>
<dbReference type="Pfam" id="PF14321">
    <property type="entry name" value="DUF4382"/>
    <property type="match status" value="1"/>
</dbReference>
<dbReference type="EMBL" id="AP025226">
    <property type="protein sequence ID" value="BDB99259.1"/>
    <property type="molecule type" value="Genomic_DNA"/>
</dbReference>
<accession>A0AAQ4CTX8</accession>
<reference evidence="3 4" key="1">
    <citation type="journal article" date="2022" name="Microbiol. Resour. Announc.">
        <title>Complete Genome Sequence of the Hyperthermophilic and Acidophilic Archaeon Saccharolobus caldissimus Strain HS-3T.</title>
        <authorList>
            <person name="Sakai H.D."/>
            <person name="Kurosawa N."/>
        </authorList>
    </citation>
    <scope>NUCLEOTIDE SEQUENCE [LARGE SCALE GENOMIC DNA]</scope>
    <source>
        <strain evidence="3 4">JCM32116</strain>
    </source>
</reference>
<keyword evidence="1" id="KW-0812">Transmembrane</keyword>
<evidence type="ECO:0000256" key="1">
    <source>
        <dbReference type="SAM" id="Phobius"/>
    </source>
</evidence>